<dbReference type="Gene3D" id="3.40.50.720">
    <property type="entry name" value="NAD(P)-binding Rossmann-like Domain"/>
    <property type="match status" value="1"/>
</dbReference>
<dbReference type="PANTHER" id="PTHR43618:SF2">
    <property type="entry name" value="CHAIN DEHYDROGENASE, PUTATIVE (AFU_ORTHOLOGUE AFUA_6G06930)-RELATED"/>
    <property type="match status" value="1"/>
</dbReference>
<name>A0A194X671_MOLSC</name>
<dbReference type="InterPro" id="IPR002347">
    <property type="entry name" value="SDR_fam"/>
</dbReference>
<dbReference type="SUPFAM" id="SSF51735">
    <property type="entry name" value="NAD(P)-binding Rossmann-fold domains"/>
    <property type="match status" value="1"/>
</dbReference>
<evidence type="ECO:0000256" key="3">
    <source>
        <dbReference type="ARBA" id="ARBA00023002"/>
    </source>
</evidence>
<keyword evidence="3" id="KW-0560">Oxidoreductase</keyword>
<dbReference type="Pfam" id="PF00106">
    <property type="entry name" value="adh_short"/>
    <property type="match status" value="1"/>
</dbReference>
<dbReference type="InterPro" id="IPR052178">
    <property type="entry name" value="Sec_Metab_Biosynth_SDR"/>
</dbReference>
<dbReference type="KEGG" id="psco:LY89DRAFT_647562"/>
<sequence length="256" mass="27539">MPYSLKGRNVLVTGGSRGLGELICVKFALEGCNVAVNYNASGERANGVKERIEKLKGCEGVKVVLIQGDMGKEEDCNRTVKEAISQLGGLDIIISNAGYTRFSTFSDLSAPTTEDWDTCYAVNVKANSFLLREALPTFKSNPEGGMLIISCSIAGRIPGGSSLPYAVTKAAQLHLMRCLASTQGPKVRVNAVLPGLLKTEWGARYGEESIAEMEEKAWLKRDTDIDDCAQAYIDVAKNSSLTGQRIQVDSGLGHND</sequence>
<dbReference type="PRINTS" id="PR00081">
    <property type="entry name" value="GDHRDH"/>
</dbReference>
<evidence type="ECO:0000256" key="2">
    <source>
        <dbReference type="ARBA" id="ARBA00022857"/>
    </source>
</evidence>
<organism evidence="4 5">
    <name type="scientific">Mollisia scopiformis</name>
    <name type="common">Conifer needle endophyte fungus</name>
    <name type="synonym">Phialocephala scopiformis</name>
    <dbReference type="NCBI Taxonomy" id="149040"/>
    <lineage>
        <taxon>Eukaryota</taxon>
        <taxon>Fungi</taxon>
        <taxon>Dikarya</taxon>
        <taxon>Ascomycota</taxon>
        <taxon>Pezizomycotina</taxon>
        <taxon>Leotiomycetes</taxon>
        <taxon>Helotiales</taxon>
        <taxon>Mollisiaceae</taxon>
        <taxon>Mollisia</taxon>
    </lineage>
</organism>
<dbReference type="InterPro" id="IPR036291">
    <property type="entry name" value="NAD(P)-bd_dom_sf"/>
</dbReference>
<reference evidence="4 5" key="1">
    <citation type="submission" date="2015-10" db="EMBL/GenBank/DDBJ databases">
        <title>Full genome of DAOMC 229536 Phialocephala scopiformis, a fungal endophyte of spruce producing the potent anti-insectan compound rugulosin.</title>
        <authorList>
            <consortium name="DOE Joint Genome Institute"/>
            <person name="Walker A.K."/>
            <person name="Frasz S.L."/>
            <person name="Seifert K.A."/>
            <person name="Miller J.D."/>
            <person name="Mondo S.J."/>
            <person name="Labutti K."/>
            <person name="Lipzen A."/>
            <person name="Dockter R."/>
            <person name="Kennedy M."/>
            <person name="Grigoriev I.V."/>
            <person name="Spatafora J.W."/>
        </authorList>
    </citation>
    <scope>NUCLEOTIDE SEQUENCE [LARGE SCALE GENOMIC DNA]</scope>
    <source>
        <strain evidence="4 5">CBS 120377</strain>
    </source>
</reference>
<dbReference type="GeneID" id="28821687"/>
<dbReference type="AlphaFoldDB" id="A0A194X671"/>
<protein>
    <submittedName>
        <fullName evidence="4">Short-chain dehydrogenase/reductase-like protein sdr</fullName>
    </submittedName>
</protein>
<evidence type="ECO:0000313" key="4">
    <source>
        <dbReference type="EMBL" id="KUJ15678.1"/>
    </source>
</evidence>
<dbReference type="EMBL" id="KQ947417">
    <property type="protein sequence ID" value="KUJ15678.1"/>
    <property type="molecule type" value="Genomic_DNA"/>
</dbReference>
<keyword evidence="2" id="KW-0521">NADP</keyword>
<keyword evidence="5" id="KW-1185">Reference proteome</keyword>
<proteinExistence type="inferred from homology"/>
<dbReference type="OrthoDB" id="37659at2759"/>
<evidence type="ECO:0000313" key="5">
    <source>
        <dbReference type="Proteomes" id="UP000070700"/>
    </source>
</evidence>
<comment type="similarity">
    <text evidence="1">Belongs to the short-chain dehydrogenases/reductases (SDR) family.</text>
</comment>
<evidence type="ECO:0000256" key="1">
    <source>
        <dbReference type="ARBA" id="ARBA00006484"/>
    </source>
</evidence>
<dbReference type="InParanoid" id="A0A194X671"/>
<dbReference type="GO" id="GO:0016491">
    <property type="term" value="F:oxidoreductase activity"/>
    <property type="evidence" value="ECO:0007669"/>
    <property type="project" value="UniProtKB-KW"/>
</dbReference>
<dbReference type="PANTHER" id="PTHR43618">
    <property type="entry name" value="7-ALPHA-HYDROXYSTEROID DEHYDROGENASE"/>
    <property type="match status" value="1"/>
</dbReference>
<gene>
    <name evidence="4" type="ORF">LY89DRAFT_647562</name>
</gene>
<dbReference type="Proteomes" id="UP000070700">
    <property type="component" value="Unassembled WGS sequence"/>
</dbReference>
<dbReference type="CDD" id="cd05233">
    <property type="entry name" value="SDR_c"/>
    <property type="match status" value="1"/>
</dbReference>
<dbReference type="RefSeq" id="XP_018070033.1">
    <property type="nucleotide sequence ID" value="XM_018211961.1"/>
</dbReference>
<accession>A0A194X671</accession>